<reference evidence="1 2" key="1">
    <citation type="submission" date="2013-11" db="EMBL/GenBank/DDBJ databases">
        <title>The Genome Sequence of Phytophthora parasitica P1976.</title>
        <authorList>
            <consortium name="The Broad Institute Genomics Platform"/>
            <person name="Russ C."/>
            <person name="Tyler B."/>
            <person name="Panabieres F."/>
            <person name="Shan W."/>
            <person name="Tripathy S."/>
            <person name="Grunwald N."/>
            <person name="Machado M."/>
            <person name="Johnson C.S."/>
            <person name="Walker B."/>
            <person name="Young S."/>
            <person name="Zeng Q."/>
            <person name="Gargeya S."/>
            <person name="Fitzgerald M."/>
            <person name="Haas B."/>
            <person name="Abouelleil A."/>
            <person name="Allen A.W."/>
            <person name="Alvarado L."/>
            <person name="Arachchi H.M."/>
            <person name="Berlin A.M."/>
            <person name="Chapman S.B."/>
            <person name="Gainer-Dewar J."/>
            <person name="Goldberg J."/>
            <person name="Griggs A."/>
            <person name="Gujja S."/>
            <person name="Hansen M."/>
            <person name="Howarth C."/>
            <person name="Imamovic A."/>
            <person name="Ireland A."/>
            <person name="Larimer J."/>
            <person name="McCowan C."/>
            <person name="Murphy C."/>
            <person name="Pearson M."/>
            <person name="Poon T.W."/>
            <person name="Priest M."/>
            <person name="Roberts A."/>
            <person name="Saif S."/>
            <person name="Shea T."/>
            <person name="Sisk P."/>
            <person name="Sykes S."/>
            <person name="Wortman J."/>
            <person name="Nusbaum C."/>
            <person name="Birren B."/>
        </authorList>
    </citation>
    <scope>NUCLEOTIDE SEQUENCE [LARGE SCALE GENOMIC DNA]</scope>
    <source>
        <strain evidence="1 2">P1976</strain>
    </source>
</reference>
<protein>
    <submittedName>
        <fullName evidence="1">Uncharacterized protein</fullName>
    </submittedName>
</protein>
<dbReference type="EMBL" id="ANJA01001206">
    <property type="protein sequence ID" value="ETO78514.1"/>
    <property type="molecule type" value="Genomic_DNA"/>
</dbReference>
<proteinExistence type="predicted"/>
<comment type="caution">
    <text evidence="1">The sequence shown here is derived from an EMBL/GenBank/DDBJ whole genome shotgun (WGS) entry which is preliminary data.</text>
</comment>
<organism evidence="1 2">
    <name type="scientific">Phytophthora nicotianae P1976</name>
    <dbReference type="NCBI Taxonomy" id="1317066"/>
    <lineage>
        <taxon>Eukaryota</taxon>
        <taxon>Sar</taxon>
        <taxon>Stramenopiles</taxon>
        <taxon>Oomycota</taxon>
        <taxon>Peronosporomycetes</taxon>
        <taxon>Peronosporales</taxon>
        <taxon>Peronosporaceae</taxon>
        <taxon>Phytophthora</taxon>
    </lineage>
</organism>
<evidence type="ECO:0000313" key="1">
    <source>
        <dbReference type="EMBL" id="ETO78514.1"/>
    </source>
</evidence>
<name>A0A081AI03_PHYNI</name>
<evidence type="ECO:0000313" key="2">
    <source>
        <dbReference type="Proteomes" id="UP000028582"/>
    </source>
</evidence>
<sequence length="124" mass="13655">MGVYTGGDGFGKEVARINKRKDHRSSTTTHQAFELMLEQDAEKKGEKIEEGVSFGVIKKFLAFLRLIHDRPSTASFFVFTATSAPKVRFSSGTKVEKTMAHGEFAMNSSLPFYLSPPVHGHGCA</sequence>
<accession>A0A081AI03</accession>
<dbReference type="AlphaFoldDB" id="A0A081AI03"/>
<dbReference type="Proteomes" id="UP000028582">
    <property type="component" value="Unassembled WGS sequence"/>
</dbReference>
<gene>
    <name evidence="1" type="ORF">F444_06561</name>
</gene>